<evidence type="ECO:0000259" key="8">
    <source>
        <dbReference type="Pfam" id="PF13186"/>
    </source>
</evidence>
<sequence length="322" mass="36745">MSTYKLPLEPYPSRVLMDLSSDCNLKCPMCVVHGSTDDPKVNAIIKKHMKVTDAKQILDEIEGHTKTIGPGLWSEPLMGRDILMHLRSMKRRGFTISMNSNGLLMNKKMAASLVEIDVDSITVSIDATTNETLSKIRGVEKIEKIEAHVKHLLAIRGDSPSPRIGVSFTKQPENVHEVQDFIDKWVEITDFVRIGEIFEDGKFPHIDINHEQRKPCAELYETMTIHTNGDVSICCLDGFKDVVVGNAVETSVKEVWQGEAMTKIREHHENGEWEKVPFCKNCDRWASNIFEEKQEGNLLIRTSAEFTFYNRLDRLNSWKKCR</sequence>
<dbReference type="SFLD" id="SFLDG01067">
    <property type="entry name" value="SPASM/twitch_domain_containing"/>
    <property type="match status" value="1"/>
</dbReference>
<evidence type="ECO:0000259" key="7">
    <source>
        <dbReference type="Pfam" id="PF04055"/>
    </source>
</evidence>
<dbReference type="RefSeq" id="WP_063363431.1">
    <property type="nucleotide sequence ID" value="NZ_AUXZ01000104.1"/>
</dbReference>
<comment type="caution">
    <text evidence="9">The sequence shown here is derived from an EMBL/GenBank/DDBJ whole genome shotgun (WGS) entry which is preliminary data.</text>
</comment>
<reference evidence="9 10" key="1">
    <citation type="submission" date="2013-07" db="EMBL/GenBank/DDBJ databases">
        <title>Comparative Genomic and Metabolomic Analysis of Twelve Strains of Pseudoalteromonas luteoviolacea.</title>
        <authorList>
            <person name="Vynne N.G."/>
            <person name="Mansson M."/>
            <person name="Gram L."/>
        </authorList>
    </citation>
    <scope>NUCLEOTIDE SEQUENCE [LARGE SCALE GENOMIC DNA]</scope>
    <source>
        <strain evidence="9 10">H33</strain>
    </source>
</reference>
<dbReference type="SFLD" id="SFLDG01387">
    <property type="entry name" value="BtrN-like_SPASM_domain_contain"/>
    <property type="match status" value="1"/>
</dbReference>
<evidence type="ECO:0000256" key="5">
    <source>
        <dbReference type="ARBA" id="ARBA00023004"/>
    </source>
</evidence>
<dbReference type="InterPro" id="IPR034391">
    <property type="entry name" value="AdoMet-like_SPASM_containing"/>
</dbReference>
<dbReference type="Pfam" id="PF04055">
    <property type="entry name" value="Radical_SAM"/>
    <property type="match status" value="1"/>
</dbReference>
<feature type="domain" description="Radical SAM core" evidence="7">
    <location>
        <begin position="20"/>
        <end position="155"/>
    </location>
</feature>
<keyword evidence="6" id="KW-0411">Iron-sulfur</keyword>
<feature type="domain" description="4Fe4S-binding SPASM" evidence="8">
    <location>
        <begin position="216"/>
        <end position="283"/>
    </location>
</feature>
<dbReference type="InterPro" id="IPR050377">
    <property type="entry name" value="Radical_SAM_PqqE_MftC-like"/>
</dbReference>
<dbReference type="AlphaFoldDB" id="A0A167C387"/>
<evidence type="ECO:0000256" key="2">
    <source>
        <dbReference type="ARBA" id="ARBA00022485"/>
    </source>
</evidence>
<protein>
    <submittedName>
        <fullName evidence="9">Molybdopterin biosynthesis protein MoeA</fullName>
    </submittedName>
</protein>
<evidence type="ECO:0000256" key="3">
    <source>
        <dbReference type="ARBA" id="ARBA00022691"/>
    </source>
</evidence>
<dbReference type="PATRIC" id="fig|1365251.3.peg.4210"/>
<dbReference type="PANTHER" id="PTHR11228:SF7">
    <property type="entry name" value="PQQA PEPTIDE CYCLASE"/>
    <property type="match status" value="1"/>
</dbReference>
<dbReference type="CDD" id="cd21109">
    <property type="entry name" value="SPASM"/>
    <property type="match status" value="1"/>
</dbReference>
<accession>A0A167C387</accession>
<keyword evidence="3" id="KW-0949">S-adenosyl-L-methionine</keyword>
<gene>
    <name evidence="9" type="ORF">N476_23690</name>
</gene>
<evidence type="ECO:0000256" key="4">
    <source>
        <dbReference type="ARBA" id="ARBA00022723"/>
    </source>
</evidence>
<dbReference type="Proteomes" id="UP000076503">
    <property type="component" value="Unassembled WGS sequence"/>
</dbReference>
<evidence type="ECO:0000256" key="1">
    <source>
        <dbReference type="ARBA" id="ARBA00001966"/>
    </source>
</evidence>
<dbReference type="PANTHER" id="PTHR11228">
    <property type="entry name" value="RADICAL SAM DOMAIN PROTEIN"/>
    <property type="match status" value="1"/>
</dbReference>
<dbReference type="OrthoDB" id="7690664at2"/>
<dbReference type="InterPro" id="IPR007197">
    <property type="entry name" value="rSAM"/>
</dbReference>
<proteinExistence type="predicted"/>
<dbReference type="Gene3D" id="3.20.20.70">
    <property type="entry name" value="Aldolase class I"/>
    <property type="match status" value="1"/>
</dbReference>
<evidence type="ECO:0000313" key="9">
    <source>
        <dbReference type="EMBL" id="KZN47185.1"/>
    </source>
</evidence>
<evidence type="ECO:0000256" key="6">
    <source>
        <dbReference type="ARBA" id="ARBA00023014"/>
    </source>
</evidence>
<keyword evidence="2" id="KW-0004">4Fe-4S</keyword>
<dbReference type="Pfam" id="PF13186">
    <property type="entry name" value="SPASM"/>
    <property type="match status" value="1"/>
</dbReference>
<name>A0A167C387_9GAMM</name>
<dbReference type="CDD" id="cd01335">
    <property type="entry name" value="Radical_SAM"/>
    <property type="match status" value="1"/>
</dbReference>
<dbReference type="InterPro" id="IPR023885">
    <property type="entry name" value="4Fe4S-binding_SPASM_dom"/>
</dbReference>
<dbReference type="GO" id="GO:0046872">
    <property type="term" value="F:metal ion binding"/>
    <property type="evidence" value="ECO:0007669"/>
    <property type="project" value="UniProtKB-KW"/>
</dbReference>
<dbReference type="InterPro" id="IPR058240">
    <property type="entry name" value="rSAM_sf"/>
</dbReference>
<organism evidence="9 10">
    <name type="scientific">Pseudoalteromonas luteoviolacea H33</name>
    <dbReference type="NCBI Taxonomy" id="1365251"/>
    <lineage>
        <taxon>Bacteria</taxon>
        <taxon>Pseudomonadati</taxon>
        <taxon>Pseudomonadota</taxon>
        <taxon>Gammaproteobacteria</taxon>
        <taxon>Alteromonadales</taxon>
        <taxon>Pseudoalteromonadaceae</taxon>
        <taxon>Pseudoalteromonas</taxon>
    </lineage>
</organism>
<dbReference type="GO" id="GO:0003824">
    <property type="term" value="F:catalytic activity"/>
    <property type="evidence" value="ECO:0007669"/>
    <property type="project" value="InterPro"/>
</dbReference>
<dbReference type="GO" id="GO:0051536">
    <property type="term" value="F:iron-sulfur cluster binding"/>
    <property type="evidence" value="ECO:0007669"/>
    <property type="project" value="UniProtKB-KW"/>
</dbReference>
<dbReference type="SFLD" id="SFLDS00029">
    <property type="entry name" value="Radical_SAM"/>
    <property type="match status" value="1"/>
</dbReference>
<dbReference type="EMBL" id="AUXZ01000104">
    <property type="protein sequence ID" value="KZN47185.1"/>
    <property type="molecule type" value="Genomic_DNA"/>
</dbReference>
<keyword evidence="4" id="KW-0479">Metal-binding</keyword>
<keyword evidence="5" id="KW-0408">Iron</keyword>
<evidence type="ECO:0000313" key="10">
    <source>
        <dbReference type="Proteomes" id="UP000076503"/>
    </source>
</evidence>
<comment type="cofactor">
    <cofactor evidence="1">
        <name>[4Fe-4S] cluster</name>
        <dbReference type="ChEBI" id="CHEBI:49883"/>
    </cofactor>
</comment>
<dbReference type="SUPFAM" id="SSF102114">
    <property type="entry name" value="Radical SAM enzymes"/>
    <property type="match status" value="1"/>
</dbReference>
<dbReference type="InterPro" id="IPR013785">
    <property type="entry name" value="Aldolase_TIM"/>
</dbReference>